<feature type="region of interest" description="Disordered" evidence="1">
    <location>
        <begin position="1"/>
        <end position="36"/>
    </location>
</feature>
<keyword evidence="3" id="KW-1185">Reference proteome</keyword>
<gene>
    <name evidence="2" type="ORF">GCM10010389_02660</name>
</gene>
<sequence length="151" mass="15690">MGIRMLNRRPAEAQADADAASSAPPPVPAFAAGASTARVPTDPLAALRRTAANARRRLTRRGEEPAPGESARPHDTTPPWRLWADLACGYLALLLDSLPRSRPVRTVTVFVASAVAVTGRRDGSRSAPPPSPPPPPGPLPGHRGPGPDAAP</sequence>
<reference evidence="2" key="1">
    <citation type="journal article" date="2014" name="Int. J. Syst. Evol. Microbiol.">
        <title>Complete genome sequence of Corynebacterium casei LMG S-19264T (=DSM 44701T), isolated from a smear-ripened cheese.</title>
        <authorList>
            <consortium name="US DOE Joint Genome Institute (JGI-PGF)"/>
            <person name="Walter F."/>
            <person name="Albersmeier A."/>
            <person name="Kalinowski J."/>
            <person name="Ruckert C."/>
        </authorList>
    </citation>
    <scope>NUCLEOTIDE SEQUENCE</scope>
    <source>
        <strain evidence="2">JCM 5016</strain>
    </source>
</reference>
<protein>
    <submittedName>
        <fullName evidence="2">Uncharacterized protein</fullName>
    </submittedName>
</protein>
<organism evidence="2 3">
    <name type="scientific">Streptomyces echinoruber</name>
    <dbReference type="NCBI Taxonomy" id="68898"/>
    <lineage>
        <taxon>Bacteria</taxon>
        <taxon>Bacillati</taxon>
        <taxon>Actinomycetota</taxon>
        <taxon>Actinomycetes</taxon>
        <taxon>Kitasatosporales</taxon>
        <taxon>Streptomycetaceae</taxon>
        <taxon>Streptomyces</taxon>
    </lineage>
</organism>
<accession>A0A918V4R6</accession>
<comment type="caution">
    <text evidence="2">The sequence shown here is derived from an EMBL/GenBank/DDBJ whole genome shotgun (WGS) entry which is preliminary data.</text>
</comment>
<reference evidence="2" key="2">
    <citation type="submission" date="2020-09" db="EMBL/GenBank/DDBJ databases">
        <authorList>
            <person name="Sun Q."/>
            <person name="Ohkuma M."/>
        </authorList>
    </citation>
    <scope>NUCLEOTIDE SEQUENCE</scope>
    <source>
        <strain evidence="2">JCM 5016</strain>
    </source>
</reference>
<dbReference type="AlphaFoldDB" id="A0A918V4R6"/>
<evidence type="ECO:0000313" key="2">
    <source>
        <dbReference type="EMBL" id="GGZ68879.1"/>
    </source>
</evidence>
<feature type="compositionally biased region" description="Pro residues" evidence="1">
    <location>
        <begin position="127"/>
        <end position="139"/>
    </location>
</feature>
<evidence type="ECO:0000256" key="1">
    <source>
        <dbReference type="SAM" id="MobiDB-lite"/>
    </source>
</evidence>
<dbReference type="EMBL" id="BMWH01000001">
    <property type="protein sequence ID" value="GGZ68879.1"/>
    <property type="molecule type" value="Genomic_DNA"/>
</dbReference>
<name>A0A918V4R6_9ACTN</name>
<feature type="compositionally biased region" description="Low complexity" evidence="1">
    <location>
        <begin position="12"/>
        <end position="22"/>
    </location>
</feature>
<proteinExistence type="predicted"/>
<feature type="region of interest" description="Disordered" evidence="1">
    <location>
        <begin position="116"/>
        <end position="151"/>
    </location>
</feature>
<evidence type="ECO:0000313" key="3">
    <source>
        <dbReference type="Proteomes" id="UP000623010"/>
    </source>
</evidence>
<feature type="region of interest" description="Disordered" evidence="1">
    <location>
        <begin position="53"/>
        <end position="79"/>
    </location>
</feature>
<dbReference type="Proteomes" id="UP000623010">
    <property type="component" value="Unassembled WGS sequence"/>
</dbReference>